<proteinExistence type="predicted"/>
<sequence>MSDFSTATRSHDILLIGGGAASLGLLCTLIRTGQAEDCSVLMLDDSPGRCGRSGAYARTYDVPVRTLRSCLTGLPDLIQDDEDLAKAFDGLVDDDCRVPRPQVEAFLARLKRLVLNHMRRSGSLILRAARCDTLRHEDGFWRVDNQPGSASQRVVLACGASEKKTAILAQLLECGLSPDQLEKVVRSSDALGKDRDSVLQRIGGMQAQGVVILGRTQAGAQAVRDQLQDWGRVMESVSVSTLSVADTQAGVLTRSLSDAGLIITALGESPDFPRILVDGQVVKMGGPVAVDPYDRLMDRAGFLLPDAHAIGPALGGVQAGSPDQAADPTQDLALWFTDVGEQLAMPDVIDDYAEQAA</sequence>
<evidence type="ECO:0000313" key="2">
    <source>
        <dbReference type="Proteomes" id="UP001161390"/>
    </source>
</evidence>
<name>A0ABQ5V2G3_9PROT</name>
<dbReference type="SUPFAM" id="SSF51905">
    <property type="entry name" value="FAD/NAD(P)-binding domain"/>
    <property type="match status" value="1"/>
</dbReference>
<evidence type="ECO:0000313" key="1">
    <source>
        <dbReference type="EMBL" id="GLQ21735.1"/>
    </source>
</evidence>
<dbReference type="EMBL" id="BSNJ01000005">
    <property type="protein sequence ID" value="GLQ21735.1"/>
    <property type="molecule type" value="Genomic_DNA"/>
</dbReference>
<accession>A0ABQ5V2G3</accession>
<keyword evidence="2" id="KW-1185">Reference proteome</keyword>
<gene>
    <name evidence="1" type="ORF">GCM10007854_26900</name>
</gene>
<dbReference type="Proteomes" id="UP001161390">
    <property type="component" value="Unassembled WGS sequence"/>
</dbReference>
<dbReference type="InterPro" id="IPR036188">
    <property type="entry name" value="FAD/NAD-bd_sf"/>
</dbReference>
<reference evidence="1" key="2">
    <citation type="submission" date="2023-01" db="EMBL/GenBank/DDBJ databases">
        <title>Draft genome sequence of Algimonas porphyrae strain NBRC 108216.</title>
        <authorList>
            <person name="Sun Q."/>
            <person name="Mori K."/>
        </authorList>
    </citation>
    <scope>NUCLEOTIDE SEQUENCE</scope>
    <source>
        <strain evidence="1">NBRC 108216</strain>
    </source>
</reference>
<reference evidence="1" key="1">
    <citation type="journal article" date="2014" name="Int. J. Syst. Evol. Microbiol.">
        <title>Complete genome of a new Firmicutes species belonging to the dominant human colonic microbiota ('Ruminococcus bicirculans') reveals two chromosomes and a selective capacity to utilize plant glucans.</title>
        <authorList>
            <consortium name="NISC Comparative Sequencing Program"/>
            <person name="Wegmann U."/>
            <person name="Louis P."/>
            <person name="Goesmann A."/>
            <person name="Henrissat B."/>
            <person name="Duncan S.H."/>
            <person name="Flint H.J."/>
        </authorList>
    </citation>
    <scope>NUCLEOTIDE SEQUENCE</scope>
    <source>
        <strain evidence="1">NBRC 108216</strain>
    </source>
</reference>
<protein>
    <recommendedName>
        <fullName evidence="3">FAD-dependent urate hydroxylase HpyO FAD/NAD(P)-binding domain-containing protein</fullName>
    </recommendedName>
</protein>
<evidence type="ECO:0008006" key="3">
    <source>
        <dbReference type="Google" id="ProtNLM"/>
    </source>
</evidence>
<organism evidence="1 2">
    <name type="scientific">Algimonas porphyrae</name>
    <dbReference type="NCBI Taxonomy" id="1128113"/>
    <lineage>
        <taxon>Bacteria</taxon>
        <taxon>Pseudomonadati</taxon>
        <taxon>Pseudomonadota</taxon>
        <taxon>Alphaproteobacteria</taxon>
        <taxon>Maricaulales</taxon>
        <taxon>Robiginitomaculaceae</taxon>
        <taxon>Algimonas</taxon>
    </lineage>
</organism>
<comment type="caution">
    <text evidence="1">The sequence shown here is derived from an EMBL/GenBank/DDBJ whole genome shotgun (WGS) entry which is preliminary data.</text>
</comment>
<dbReference type="RefSeq" id="WP_284373585.1">
    <property type="nucleotide sequence ID" value="NZ_BSNJ01000005.1"/>
</dbReference>